<keyword evidence="4 5" id="KW-0408">Iron</keyword>
<protein>
    <submittedName>
        <fullName evidence="7">Cytochrome P450</fullName>
    </submittedName>
</protein>
<sequence length="509" mass="56454">MAFPTLTGIVYTIKGSFFLYTYELHRKHGPIVRIGPNRISVADPQLARKILRTDDLPKDAMVYKSFRLSEGPSENLLTTLDRDFHRRTRGILSPAFSTKYLENLEPLMIKVWNTLQRRLDESAGAGAGDDGWTTEDVVKLVHNVALDVIGESAFGRSFDMVESGNNPLLTAINRLLVWSALGMTLPILHVIPVQFVPFFGSAQTVQSRIMGAIIRERRDASRGPDGTGRRADILQFLLDKEKKGDGDGSALELDVTTNANLFLLAGSETSANAMAFFWYFALAKRPDYLSALRAELDRAFPEGTTKALDLATLKTVALLDAGIKETLRLAPVVPFVSRETTEDATWRYKDADAGGEKTLQVPKGTRLNVQVYALQRCSELWLRGDEFLPERWIEGHSGMGNEEVWGVTGQGSAGHGGGTKEAQGSLSAEWGRPRLVNRDLFLPFSSGSRDCIGRNFAMNEMRIVLGHLIRRYDIAPGWDTLVDVRVRQFVTMQVTRTGGLPIKVKARKA</sequence>
<keyword evidence="6" id="KW-0560">Oxidoreductase</keyword>
<dbReference type="OrthoDB" id="1470350at2759"/>
<reference evidence="7 8" key="1">
    <citation type="journal article" date="2015" name="Genome Biol. Evol.">
        <title>Phylogenomic analyses indicate that early fungi evolved digesting cell walls of algal ancestors of land plants.</title>
        <authorList>
            <person name="Chang Y."/>
            <person name="Wang S."/>
            <person name="Sekimoto S."/>
            <person name="Aerts A.L."/>
            <person name="Choi C."/>
            <person name="Clum A."/>
            <person name="LaButti K.M."/>
            <person name="Lindquist E.A."/>
            <person name="Yee Ngan C."/>
            <person name="Ohm R.A."/>
            <person name="Salamov A.A."/>
            <person name="Grigoriev I.V."/>
            <person name="Spatafora J.W."/>
            <person name="Berbee M.L."/>
        </authorList>
    </citation>
    <scope>NUCLEOTIDE SEQUENCE [LARGE SCALE GENOMIC DNA]</scope>
    <source>
        <strain evidence="7 8">JEL478</strain>
    </source>
</reference>
<feature type="binding site" description="axial binding residue" evidence="5">
    <location>
        <position position="451"/>
    </location>
    <ligand>
        <name>heme</name>
        <dbReference type="ChEBI" id="CHEBI:30413"/>
    </ligand>
    <ligandPart>
        <name>Fe</name>
        <dbReference type="ChEBI" id="CHEBI:18248"/>
    </ligandPart>
</feature>
<keyword evidence="8" id="KW-1185">Reference proteome</keyword>
<dbReference type="InterPro" id="IPR002401">
    <property type="entry name" value="Cyt_P450_E_grp-I"/>
</dbReference>
<dbReference type="InterPro" id="IPR017972">
    <property type="entry name" value="Cyt_P450_CS"/>
</dbReference>
<dbReference type="SUPFAM" id="SSF48264">
    <property type="entry name" value="Cytochrome P450"/>
    <property type="match status" value="1"/>
</dbReference>
<dbReference type="STRING" id="1344416.A0A139A577"/>
<dbReference type="Pfam" id="PF00067">
    <property type="entry name" value="p450"/>
    <property type="match status" value="1"/>
</dbReference>
<dbReference type="PANTHER" id="PTHR24305:SF166">
    <property type="entry name" value="CYTOCHROME P450 12A4, MITOCHONDRIAL-RELATED"/>
    <property type="match status" value="1"/>
</dbReference>
<organism evidence="7 8">
    <name type="scientific">Gonapodya prolifera (strain JEL478)</name>
    <name type="common">Monoblepharis prolifera</name>
    <dbReference type="NCBI Taxonomy" id="1344416"/>
    <lineage>
        <taxon>Eukaryota</taxon>
        <taxon>Fungi</taxon>
        <taxon>Fungi incertae sedis</taxon>
        <taxon>Chytridiomycota</taxon>
        <taxon>Chytridiomycota incertae sedis</taxon>
        <taxon>Monoblepharidomycetes</taxon>
        <taxon>Monoblepharidales</taxon>
        <taxon>Gonapodyaceae</taxon>
        <taxon>Gonapodya</taxon>
    </lineage>
</organism>
<dbReference type="InterPro" id="IPR050121">
    <property type="entry name" value="Cytochrome_P450_monoxygenase"/>
</dbReference>
<dbReference type="GO" id="GO:0004497">
    <property type="term" value="F:monooxygenase activity"/>
    <property type="evidence" value="ECO:0007669"/>
    <property type="project" value="UniProtKB-KW"/>
</dbReference>
<comment type="cofactor">
    <cofactor evidence="1 5">
        <name>heme</name>
        <dbReference type="ChEBI" id="CHEBI:30413"/>
    </cofactor>
</comment>
<evidence type="ECO:0000313" key="7">
    <source>
        <dbReference type="EMBL" id="KXS11967.1"/>
    </source>
</evidence>
<dbReference type="GO" id="GO:0020037">
    <property type="term" value="F:heme binding"/>
    <property type="evidence" value="ECO:0007669"/>
    <property type="project" value="InterPro"/>
</dbReference>
<evidence type="ECO:0000256" key="6">
    <source>
        <dbReference type="RuleBase" id="RU000461"/>
    </source>
</evidence>
<dbReference type="AlphaFoldDB" id="A0A139A577"/>
<dbReference type="GO" id="GO:0005506">
    <property type="term" value="F:iron ion binding"/>
    <property type="evidence" value="ECO:0007669"/>
    <property type="project" value="InterPro"/>
</dbReference>
<keyword evidence="3 5" id="KW-0479">Metal-binding</keyword>
<dbReference type="PANTHER" id="PTHR24305">
    <property type="entry name" value="CYTOCHROME P450"/>
    <property type="match status" value="1"/>
</dbReference>
<keyword evidence="5 6" id="KW-0349">Heme</keyword>
<evidence type="ECO:0000256" key="5">
    <source>
        <dbReference type="PIRSR" id="PIRSR602401-1"/>
    </source>
</evidence>
<dbReference type="EMBL" id="KQ965792">
    <property type="protein sequence ID" value="KXS11967.1"/>
    <property type="molecule type" value="Genomic_DNA"/>
</dbReference>
<dbReference type="Proteomes" id="UP000070544">
    <property type="component" value="Unassembled WGS sequence"/>
</dbReference>
<dbReference type="InterPro" id="IPR036396">
    <property type="entry name" value="Cyt_P450_sf"/>
</dbReference>
<dbReference type="Gene3D" id="1.10.630.10">
    <property type="entry name" value="Cytochrome P450"/>
    <property type="match status" value="1"/>
</dbReference>
<gene>
    <name evidence="7" type="ORF">M427DRAFT_35048</name>
</gene>
<comment type="similarity">
    <text evidence="2 6">Belongs to the cytochrome P450 family.</text>
</comment>
<accession>A0A139A577</accession>
<evidence type="ECO:0000256" key="3">
    <source>
        <dbReference type="ARBA" id="ARBA00022723"/>
    </source>
</evidence>
<dbReference type="InterPro" id="IPR001128">
    <property type="entry name" value="Cyt_P450"/>
</dbReference>
<dbReference type="PRINTS" id="PR00463">
    <property type="entry name" value="EP450I"/>
</dbReference>
<name>A0A139A577_GONPJ</name>
<dbReference type="OMA" id="QMSETIN"/>
<evidence type="ECO:0000256" key="4">
    <source>
        <dbReference type="ARBA" id="ARBA00023004"/>
    </source>
</evidence>
<dbReference type="PRINTS" id="PR00385">
    <property type="entry name" value="P450"/>
</dbReference>
<evidence type="ECO:0000256" key="1">
    <source>
        <dbReference type="ARBA" id="ARBA00001971"/>
    </source>
</evidence>
<evidence type="ECO:0000313" key="8">
    <source>
        <dbReference type="Proteomes" id="UP000070544"/>
    </source>
</evidence>
<proteinExistence type="inferred from homology"/>
<dbReference type="PROSITE" id="PS00086">
    <property type="entry name" value="CYTOCHROME_P450"/>
    <property type="match status" value="1"/>
</dbReference>
<evidence type="ECO:0000256" key="2">
    <source>
        <dbReference type="ARBA" id="ARBA00010617"/>
    </source>
</evidence>
<keyword evidence="6" id="KW-0503">Monooxygenase</keyword>
<dbReference type="GO" id="GO:0016705">
    <property type="term" value="F:oxidoreductase activity, acting on paired donors, with incorporation or reduction of molecular oxygen"/>
    <property type="evidence" value="ECO:0007669"/>
    <property type="project" value="InterPro"/>
</dbReference>